<name>A0A0J1K2T0_9GAMM</name>
<proteinExistence type="predicted"/>
<dbReference type="InterPro" id="IPR043519">
    <property type="entry name" value="NT_sf"/>
</dbReference>
<dbReference type="SUPFAM" id="SSF81301">
    <property type="entry name" value="Nucleotidyltransferase"/>
    <property type="match status" value="1"/>
</dbReference>
<keyword evidence="2" id="KW-1185">Reference proteome</keyword>
<dbReference type="STRING" id="320778.ABT57_12860"/>
<evidence type="ECO:0000313" key="2">
    <source>
        <dbReference type="Proteomes" id="UP000035909"/>
    </source>
</evidence>
<sequence length="258" mass="29360">MTRVLPVLDNRFALQPEFQPVVSGILHQLKAGLAVHLHSVYLAGSIARGDGHPGQSDLNLTLVLHRPLTAAQLSTLDVIERRTAYLYGSVIRGLDIQWVTLDDVLGLDGIFRWGFWLKHGCRCLSGDDLSSRFGQFEASWDIAKMQNGDLREQLENYRRRIMATRVVAQYLDDCRSVAKKMVWSCFSLVFHRERRLALSVEQAAEMFLGYYPEKKTEIERLFVLISGTQVPKKATLFMITDFGGWIVAEFDKIDRKIG</sequence>
<organism evidence="1 2">
    <name type="scientific">Photobacterium ganghwense</name>
    <dbReference type="NCBI Taxonomy" id="320778"/>
    <lineage>
        <taxon>Bacteria</taxon>
        <taxon>Pseudomonadati</taxon>
        <taxon>Pseudomonadota</taxon>
        <taxon>Gammaproteobacteria</taxon>
        <taxon>Vibrionales</taxon>
        <taxon>Vibrionaceae</taxon>
        <taxon>Photobacterium</taxon>
    </lineage>
</organism>
<comment type="caution">
    <text evidence="1">The sequence shown here is derived from an EMBL/GenBank/DDBJ whole genome shotgun (WGS) entry which is preliminary data.</text>
</comment>
<dbReference type="AlphaFoldDB" id="A0A0J1K2T0"/>
<evidence type="ECO:0000313" key="1">
    <source>
        <dbReference type="EMBL" id="KLV08707.1"/>
    </source>
</evidence>
<dbReference type="Proteomes" id="UP000035909">
    <property type="component" value="Unassembled WGS sequence"/>
</dbReference>
<dbReference type="PATRIC" id="fig|320778.3.peg.2804"/>
<dbReference type="OrthoDB" id="3422944at2"/>
<protein>
    <recommendedName>
        <fullName evidence="3">Polymerase nucleotidyl transferase domain-containing protein</fullName>
    </recommendedName>
</protein>
<dbReference type="EMBL" id="LDOU01000013">
    <property type="protein sequence ID" value="KLV08707.1"/>
    <property type="molecule type" value="Genomic_DNA"/>
</dbReference>
<accession>A0A0J1K2T0</accession>
<reference evidence="1 2" key="1">
    <citation type="submission" date="2015-05" db="EMBL/GenBank/DDBJ databases">
        <title>Photobacterium galathea sp. nov.</title>
        <authorList>
            <person name="Machado H."/>
            <person name="Gram L."/>
        </authorList>
    </citation>
    <scope>NUCLEOTIDE SEQUENCE [LARGE SCALE GENOMIC DNA]</scope>
    <source>
        <strain evidence="1 2">DSM 22954</strain>
    </source>
</reference>
<dbReference type="RefSeq" id="WP_047885634.1">
    <property type="nucleotide sequence ID" value="NZ_LDOU01000013.1"/>
</dbReference>
<evidence type="ECO:0008006" key="3">
    <source>
        <dbReference type="Google" id="ProtNLM"/>
    </source>
</evidence>
<gene>
    <name evidence="1" type="ORF">ABT57_12860</name>
</gene>